<organism evidence="4 5">
    <name type="scientific">Mytilus edulis</name>
    <name type="common">Blue mussel</name>
    <dbReference type="NCBI Taxonomy" id="6550"/>
    <lineage>
        <taxon>Eukaryota</taxon>
        <taxon>Metazoa</taxon>
        <taxon>Spiralia</taxon>
        <taxon>Lophotrochozoa</taxon>
        <taxon>Mollusca</taxon>
        <taxon>Bivalvia</taxon>
        <taxon>Autobranchia</taxon>
        <taxon>Pteriomorphia</taxon>
        <taxon>Mytilida</taxon>
        <taxon>Mytiloidea</taxon>
        <taxon>Mytilidae</taxon>
        <taxon>Mytilinae</taxon>
        <taxon>Mytilus</taxon>
    </lineage>
</organism>
<comment type="caution">
    <text evidence="4">The sequence shown here is derived from an EMBL/GenBank/DDBJ whole genome shotgun (WGS) entry which is preliminary data.</text>
</comment>
<dbReference type="EMBL" id="CAJPWZ010001226">
    <property type="protein sequence ID" value="CAG2210203.1"/>
    <property type="molecule type" value="Genomic_DNA"/>
</dbReference>
<keyword evidence="2" id="KW-1133">Transmembrane helix</keyword>
<dbReference type="AlphaFoldDB" id="A0A8S3RNK0"/>
<keyword evidence="2" id="KW-0812">Transmembrane</keyword>
<evidence type="ECO:0000259" key="3">
    <source>
        <dbReference type="Pfam" id="PF24357"/>
    </source>
</evidence>
<name>A0A8S3RNK0_MYTED</name>
<dbReference type="Proteomes" id="UP000683360">
    <property type="component" value="Unassembled WGS sequence"/>
</dbReference>
<evidence type="ECO:0000313" key="4">
    <source>
        <dbReference type="EMBL" id="CAG2210203.1"/>
    </source>
</evidence>
<proteinExistence type="predicted"/>
<dbReference type="OrthoDB" id="6158786at2759"/>
<gene>
    <name evidence="4" type="ORF">MEDL_24293</name>
</gene>
<evidence type="ECO:0000256" key="1">
    <source>
        <dbReference type="ARBA" id="ARBA00004141"/>
    </source>
</evidence>
<feature type="transmembrane region" description="Helical" evidence="2">
    <location>
        <begin position="65"/>
        <end position="89"/>
    </location>
</feature>
<evidence type="ECO:0000313" key="5">
    <source>
        <dbReference type="Proteomes" id="UP000683360"/>
    </source>
</evidence>
<dbReference type="GO" id="GO:0016020">
    <property type="term" value="C:membrane"/>
    <property type="evidence" value="ECO:0007669"/>
    <property type="project" value="UniProtKB-SubCell"/>
</dbReference>
<comment type="subcellular location">
    <subcellularLocation>
        <location evidence="1">Membrane</location>
        <topology evidence="1">Multi-pass membrane protein</topology>
    </subcellularLocation>
</comment>
<protein>
    <submittedName>
        <fullName evidence="4">ABCC1</fullName>
    </submittedName>
</protein>
<reference evidence="4" key="1">
    <citation type="submission" date="2021-03" db="EMBL/GenBank/DDBJ databases">
        <authorList>
            <person name="Bekaert M."/>
        </authorList>
    </citation>
    <scope>NUCLEOTIDE SEQUENCE</scope>
</reference>
<keyword evidence="5" id="KW-1185">Reference proteome</keyword>
<keyword evidence="2" id="KW-0472">Membrane</keyword>
<feature type="domain" description="ABC transporter TMD0" evidence="3">
    <location>
        <begin position="3"/>
        <end position="93"/>
    </location>
</feature>
<dbReference type="InterPro" id="IPR056227">
    <property type="entry name" value="TMD0_ABC"/>
</dbReference>
<dbReference type="Pfam" id="PF24357">
    <property type="entry name" value="TMD0_ABC"/>
    <property type="match status" value="1"/>
</dbReference>
<accession>A0A8S3RNK0</accession>
<feature type="transmembrane region" description="Helical" evidence="2">
    <location>
        <begin position="32"/>
        <end position="53"/>
    </location>
</feature>
<sequence length="160" mass="18421">MNEFCNNSSIWDLNLTWRGEWPEFTQCFQDTVLIWVPSGWLWLATPFYLRYLLATKSVRGKWSSITYLKMIFALIMLVLTTINVVYAAVDLKEESSYWKASLVGPVIEAATINMDIEAFGGAKIGEASEDESQKKELKLRRVFTPMHVLFFQDKMGSFKA</sequence>
<evidence type="ECO:0000256" key="2">
    <source>
        <dbReference type="SAM" id="Phobius"/>
    </source>
</evidence>